<evidence type="ECO:0000313" key="2">
    <source>
        <dbReference type="Proteomes" id="UP000606974"/>
    </source>
</evidence>
<protein>
    <recommendedName>
        <fullName evidence="3">N-acetyltransferase domain-containing protein</fullName>
    </recommendedName>
</protein>
<dbReference type="InterPro" id="IPR016181">
    <property type="entry name" value="Acyl_CoA_acyltransferase"/>
</dbReference>
<dbReference type="PANTHER" id="PTHR42791:SF1">
    <property type="entry name" value="N-ACETYLTRANSFERASE DOMAIN-CONTAINING PROTEIN"/>
    <property type="match status" value="1"/>
</dbReference>
<keyword evidence="2" id="KW-1185">Reference proteome</keyword>
<dbReference type="PANTHER" id="PTHR42791">
    <property type="entry name" value="GNAT FAMILY ACETYLTRANSFERASE"/>
    <property type="match status" value="1"/>
</dbReference>
<dbReference type="Proteomes" id="UP000606974">
    <property type="component" value="Unassembled WGS sequence"/>
</dbReference>
<accession>A0A8H7AD57</accession>
<evidence type="ECO:0008006" key="3">
    <source>
        <dbReference type="Google" id="ProtNLM"/>
    </source>
</evidence>
<dbReference type="EMBL" id="JAACFV010000106">
    <property type="protein sequence ID" value="KAF7505562.1"/>
    <property type="molecule type" value="Genomic_DNA"/>
</dbReference>
<comment type="caution">
    <text evidence="1">The sequence shown here is derived from an EMBL/GenBank/DDBJ whole genome shotgun (WGS) entry which is preliminary data.</text>
</comment>
<evidence type="ECO:0000313" key="1">
    <source>
        <dbReference type="EMBL" id="KAF7505562.1"/>
    </source>
</evidence>
<dbReference type="InterPro" id="IPR052523">
    <property type="entry name" value="Trichothecene_AcTrans"/>
</dbReference>
<dbReference type="Gene3D" id="3.40.630.30">
    <property type="match status" value="1"/>
</dbReference>
<dbReference type="SUPFAM" id="SSF55729">
    <property type="entry name" value="Acyl-CoA N-acyltransferases (Nat)"/>
    <property type="match status" value="1"/>
</dbReference>
<name>A0A8H7AD57_9EURO</name>
<dbReference type="OrthoDB" id="410198at2759"/>
<proteinExistence type="predicted"/>
<organism evidence="1 2">
    <name type="scientific">Endocarpon pusillum</name>
    <dbReference type="NCBI Taxonomy" id="364733"/>
    <lineage>
        <taxon>Eukaryota</taxon>
        <taxon>Fungi</taxon>
        <taxon>Dikarya</taxon>
        <taxon>Ascomycota</taxon>
        <taxon>Pezizomycotina</taxon>
        <taxon>Eurotiomycetes</taxon>
        <taxon>Chaetothyriomycetidae</taxon>
        <taxon>Verrucariales</taxon>
        <taxon>Verrucariaceae</taxon>
        <taxon>Endocarpon</taxon>
    </lineage>
</organism>
<gene>
    <name evidence="1" type="ORF">GJ744_000642</name>
</gene>
<reference evidence="1" key="1">
    <citation type="submission" date="2020-02" db="EMBL/GenBank/DDBJ databases">
        <authorList>
            <person name="Palmer J.M."/>
        </authorList>
    </citation>
    <scope>NUCLEOTIDE SEQUENCE</scope>
    <source>
        <strain evidence="1">EPUS1.4</strain>
        <tissue evidence="1">Thallus</tissue>
    </source>
</reference>
<dbReference type="AlphaFoldDB" id="A0A8H7AD57"/>
<sequence length="322" mass="37062">MALPPSSMGPILDARLSLEKCSSAADRVSAVTPLESQIRVVPPSEYKAAAQCLAEAFVEDHVIRYPIDTPDRAHWTEDQRFTLHRQALEYITYAHCVKGLVTTVGDDYGCVALWMPPGKTMDDWCTILRSGMWRLNFQLSSEGKKRFFDEFLPLLHRTKEEVMGERDDDCWYLVYLGTKVNSRQRGYARKLVEHVTAQADHENRACYLESSNDINPVIYGKMGFKFIKKIYLNLLAWASHQICLVLTSPFLLSIYPDRTNDPSLDGYRLSSRFTPCPTAFLWSSLDDVDRRRTTKKPSRLQWAVQIRKGVLLMYGRYFNELL</sequence>